<keyword evidence="3 5" id="KW-0067">ATP-binding</keyword>
<accession>A0A4R3JGU3</accession>
<dbReference type="InterPro" id="IPR027417">
    <property type="entry name" value="P-loop_NTPase"/>
</dbReference>
<comment type="caution">
    <text evidence="5">The sequence shown here is derived from an EMBL/GenBank/DDBJ whole genome shotgun (WGS) entry which is preliminary data.</text>
</comment>
<reference evidence="5 6" key="1">
    <citation type="submission" date="2019-03" db="EMBL/GenBank/DDBJ databases">
        <title>Genomic Encyclopedia of Type Strains, Phase IV (KMG-IV): sequencing the most valuable type-strain genomes for metagenomic binning, comparative biology and taxonomic classification.</title>
        <authorList>
            <person name="Goeker M."/>
        </authorList>
    </citation>
    <scope>NUCLEOTIDE SEQUENCE [LARGE SCALE GENOMIC DNA]</scope>
    <source>
        <strain evidence="5 6">DSM 101688</strain>
    </source>
</reference>
<dbReference type="InterPro" id="IPR051782">
    <property type="entry name" value="ABC_Transporter_VariousFunc"/>
</dbReference>
<protein>
    <submittedName>
        <fullName evidence="5">Cu-processing system ATP-binding protein</fullName>
    </submittedName>
</protein>
<keyword evidence="1" id="KW-0813">Transport</keyword>
<dbReference type="InterPro" id="IPR003439">
    <property type="entry name" value="ABC_transporter-like_ATP-bd"/>
</dbReference>
<dbReference type="CDD" id="cd03230">
    <property type="entry name" value="ABC_DR_subfamily_A"/>
    <property type="match status" value="1"/>
</dbReference>
<name>A0A4R3JGU3_9PROT</name>
<evidence type="ECO:0000256" key="1">
    <source>
        <dbReference type="ARBA" id="ARBA00022448"/>
    </source>
</evidence>
<dbReference type="Pfam" id="PF00005">
    <property type="entry name" value="ABC_tran"/>
    <property type="match status" value="1"/>
</dbReference>
<dbReference type="PANTHER" id="PTHR42939:SF1">
    <property type="entry name" value="ABC TRANSPORTER ATP-BINDING PROTEIN ALBC-RELATED"/>
    <property type="match status" value="1"/>
</dbReference>
<evidence type="ECO:0000313" key="6">
    <source>
        <dbReference type="Proteomes" id="UP000295304"/>
    </source>
</evidence>
<dbReference type="GO" id="GO:0016887">
    <property type="term" value="F:ATP hydrolysis activity"/>
    <property type="evidence" value="ECO:0007669"/>
    <property type="project" value="InterPro"/>
</dbReference>
<keyword evidence="6" id="KW-1185">Reference proteome</keyword>
<dbReference type="RefSeq" id="WP_243644696.1">
    <property type="nucleotide sequence ID" value="NZ_CP119676.1"/>
</dbReference>
<dbReference type="SUPFAM" id="SSF52540">
    <property type="entry name" value="P-loop containing nucleoside triphosphate hydrolases"/>
    <property type="match status" value="1"/>
</dbReference>
<dbReference type="InterPro" id="IPR017871">
    <property type="entry name" value="ABC_transporter-like_CS"/>
</dbReference>
<gene>
    <name evidence="5" type="ORF">EDD55_10227</name>
</gene>
<dbReference type="GO" id="GO:0005524">
    <property type="term" value="F:ATP binding"/>
    <property type="evidence" value="ECO:0007669"/>
    <property type="project" value="UniProtKB-KW"/>
</dbReference>
<evidence type="ECO:0000259" key="4">
    <source>
        <dbReference type="PROSITE" id="PS50893"/>
    </source>
</evidence>
<dbReference type="AlphaFoldDB" id="A0A4R3JGU3"/>
<dbReference type="Proteomes" id="UP000295304">
    <property type="component" value="Unassembled WGS sequence"/>
</dbReference>
<sequence>MNVPSSPVITFEGVCKRYGRKDVLNDIDLQVFEGENLVLLGHNGAGKTTLMKIVLGLTRASAGKVRVMGEDPVVAASTVLRGRFGYLPEKVSLYENLSGREALRFYARLKGENFAACDDLLEQMGLAPAADRRIATYSKGMRQRLGLAQAILGSPRLLFLDEPTTGLDPTSRQDFYALLRDLRKSGVTMFLSSHALSEVEHQADRLVILREGRVVTSGTLDELRRRAGLPVRLRVSMAGDDGQVGVEGALGAADGNAQVTRINGHTIEVSCAQADKMETIRRILAADETIDNIELTPPGLEDIYRVFTEQGGPR</sequence>
<dbReference type="PROSITE" id="PS50893">
    <property type="entry name" value="ABC_TRANSPORTER_2"/>
    <property type="match status" value="1"/>
</dbReference>
<dbReference type="PANTHER" id="PTHR42939">
    <property type="entry name" value="ABC TRANSPORTER ATP-BINDING PROTEIN ALBC-RELATED"/>
    <property type="match status" value="1"/>
</dbReference>
<feature type="domain" description="ABC transporter" evidence="4">
    <location>
        <begin position="9"/>
        <end position="236"/>
    </location>
</feature>
<keyword evidence="2" id="KW-0547">Nucleotide-binding</keyword>
<evidence type="ECO:0000256" key="2">
    <source>
        <dbReference type="ARBA" id="ARBA00022741"/>
    </source>
</evidence>
<proteinExistence type="predicted"/>
<dbReference type="EMBL" id="SLZW01000002">
    <property type="protein sequence ID" value="TCS63990.1"/>
    <property type="molecule type" value="Genomic_DNA"/>
</dbReference>
<evidence type="ECO:0000313" key="5">
    <source>
        <dbReference type="EMBL" id="TCS63990.1"/>
    </source>
</evidence>
<dbReference type="SMART" id="SM00382">
    <property type="entry name" value="AAA"/>
    <property type="match status" value="1"/>
</dbReference>
<dbReference type="Gene3D" id="3.40.50.300">
    <property type="entry name" value="P-loop containing nucleotide triphosphate hydrolases"/>
    <property type="match status" value="1"/>
</dbReference>
<evidence type="ECO:0000256" key="3">
    <source>
        <dbReference type="ARBA" id="ARBA00022840"/>
    </source>
</evidence>
<organism evidence="5 6">
    <name type="scientific">Varunaivibrio sulfuroxidans</name>
    <dbReference type="NCBI Taxonomy" id="1773489"/>
    <lineage>
        <taxon>Bacteria</taxon>
        <taxon>Pseudomonadati</taxon>
        <taxon>Pseudomonadota</taxon>
        <taxon>Alphaproteobacteria</taxon>
        <taxon>Rhodospirillales</taxon>
        <taxon>Magnetovibrionaceae</taxon>
        <taxon>Varunaivibrio</taxon>
    </lineage>
</organism>
<dbReference type="InterPro" id="IPR003593">
    <property type="entry name" value="AAA+_ATPase"/>
</dbReference>
<dbReference type="PROSITE" id="PS00211">
    <property type="entry name" value="ABC_TRANSPORTER_1"/>
    <property type="match status" value="1"/>
</dbReference>